<evidence type="ECO:0000313" key="12">
    <source>
        <dbReference type="Proteomes" id="UP001158576"/>
    </source>
</evidence>
<accession>A0ABN7SLY2</accession>
<keyword evidence="6" id="KW-1133">Transmembrane helix</keyword>
<dbReference type="EMBL" id="OU015569">
    <property type="protein sequence ID" value="CAG5099934.1"/>
    <property type="molecule type" value="Genomic_DNA"/>
</dbReference>
<name>A0ABN7SLY2_OIKDI</name>
<dbReference type="PANTHER" id="PTHR10984">
    <property type="entry name" value="ENDOPLASMIC RETICULUM-GOLGI INTERMEDIATE COMPARTMENT PROTEIN"/>
    <property type="match status" value="1"/>
</dbReference>
<gene>
    <name evidence="11" type="ORF">OKIOD_LOCUS8314</name>
</gene>
<dbReference type="Pfam" id="PF07970">
    <property type="entry name" value="COPIIcoated_ERV"/>
    <property type="match status" value="1"/>
</dbReference>
<dbReference type="InterPro" id="IPR039542">
    <property type="entry name" value="Erv_N"/>
</dbReference>
<evidence type="ECO:0000256" key="5">
    <source>
        <dbReference type="ARBA" id="ARBA00022892"/>
    </source>
</evidence>
<protein>
    <recommendedName>
        <fullName evidence="8">Endoplasmic reticulum-Golgi intermediate compartment protein 3</fullName>
    </recommendedName>
</protein>
<sequence>MGFLSQIRKFDAYTKPVEDFRERTVTGAVITICCSLLCMLLFFSELNYYLTTEVVSELRVDNTRGGKLVLNLDLTVAGLPCNYFSIDAMDLTGDRADAEHQLFKTRMKDGKEVSNSEKVEEINAQKLQDEKKEEETGLALKEDECQSCYGAETEEHPCCNSCEEVQQAYRNKGWAFDSSAQQFSQCVNEHFNLEEELKKTLGESCRVHGHLEVNRVSGSLQISPGKTLVLDGSVVHDIRGMKHMNFDTSHTIHHLSFGEVFPGQENPLDNSEHKAEALNMAWHYNFKVIPTEFRKLDGTQTATNQFSVTRHEKALSQMSSRLPGINFHFEIAPIAVIKTETRRSLVHFATSVCAIIGGVWTISSILDSFIHRTNKLLIKTELGKAETLGMEKPRRSSNPRARKTPQRPGRVELSSGALYEASLTKRAIPVRRPREKKGSFCFNLSKDKRSWEAAEQRCNRQGGSLAVIKDEDTMLFITNLIRGSSYDTSYCVGLSLDEESDRLSWVANTTVTDSSFQNWYGEIRPTRSERCIQSAGLQFGYKWYPSKCDREFRYICQVKSLFCKSASFTCPTTCHNLFKLYIDNKTRLLHLFLSLFSS</sequence>
<dbReference type="Pfam" id="PF00059">
    <property type="entry name" value="Lectin_C"/>
    <property type="match status" value="1"/>
</dbReference>
<feature type="region of interest" description="Disordered" evidence="9">
    <location>
        <begin position="387"/>
        <end position="410"/>
    </location>
</feature>
<evidence type="ECO:0000256" key="1">
    <source>
        <dbReference type="ARBA" id="ARBA00004257"/>
    </source>
</evidence>
<reference evidence="11 12" key="1">
    <citation type="submission" date="2021-04" db="EMBL/GenBank/DDBJ databases">
        <authorList>
            <person name="Bliznina A."/>
        </authorList>
    </citation>
    <scope>NUCLEOTIDE SEQUENCE [LARGE SCALE GENOMIC DNA]</scope>
</reference>
<keyword evidence="7" id="KW-0472">Membrane</keyword>
<evidence type="ECO:0000256" key="8">
    <source>
        <dbReference type="ARBA" id="ARBA00040493"/>
    </source>
</evidence>
<evidence type="ECO:0000256" key="2">
    <source>
        <dbReference type="ARBA" id="ARBA00004457"/>
    </source>
</evidence>
<keyword evidence="5" id="KW-0813">Transport</keyword>
<dbReference type="CDD" id="cd00037">
    <property type="entry name" value="CLECT"/>
    <property type="match status" value="1"/>
</dbReference>
<dbReference type="InterPro" id="IPR012936">
    <property type="entry name" value="Erv_C"/>
</dbReference>
<keyword evidence="12" id="KW-1185">Reference proteome</keyword>
<evidence type="ECO:0000256" key="9">
    <source>
        <dbReference type="SAM" id="MobiDB-lite"/>
    </source>
</evidence>
<keyword evidence="5" id="KW-0931">ER-Golgi transport</keyword>
<proteinExistence type="inferred from homology"/>
<comment type="similarity">
    <text evidence="3">Belongs to the ERGIC family.</text>
</comment>
<organism evidence="11 12">
    <name type="scientific">Oikopleura dioica</name>
    <name type="common">Tunicate</name>
    <dbReference type="NCBI Taxonomy" id="34765"/>
    <lineage>
        <taxon>Eukaryota</taxon>
        <taxon>Metazoa</taxon>
        <taxon>Chordata</taxon>
        <taxon>Tunicata</taxon>
        <taxon>Appendicularia</taxon>
        <taxon>Copelata</taxon>
        <taxon>Oikopleuridae</taxon>
        <taxon>Oikopleura</taxon>
    </lineage>
</organism>
<evidence type="ECO:0000256" key="3">
    <source>
        <dbReference type="ARBA" id="ARBA00005648"/>
    </source>
</evidence>
<dbReference type="PANTHER" id="PTHR10984:SF25">
    <property type="entry name" value="ENDOPLASMIC RETICULUM-GOLGI INTERMEDIATE COMPARTMENT PROTEIN 3"/>
    <property type="match status" value="1"/>
</dbReference>
<feature type="compositionally biased region" description="Basic residues" evidence="9">
    <location>
        <begin position="395"/>
        <end position="405"/>
    </location>
</feature>
<dbReference type="Gene3D" id="3.10.100.10">
    <property type="entry name" value="Mannose-Binding Protein A, subunit A"/>
    <property type="match status" value="1"/>
</dbReference>
<dbReference type="Proteomes" id="UP001158576">
    <property type="component" value="Chromosome XSR"/>
</dbReference>
<feature type="domain" description="C-type lectin" evidence="10">
    <location>
        <begin position="437"/>
        <end position="557"/>
    </location>
</feature>
<evidence type="ECO:0000259" key="10">
    <source>
        <dbReference type="PROSITE" id="PS50041"/>
    </source>
</evidence>
<dbReference type="Pfam" id="PF13850">
    <property type="entry name" value="ERGIC_N"/>
    <property type="match status" value="1"/>
</dbReference>
<evidence type="ECO:0000256" key="6">
    <source>
        <dbReference type="ARBA" id="ARBA00022989"/>
    </source>
</evidence>
<dbReference type="InterPro" id="IPR001304">
    <property type="entry name" value="C-type_lectin-like"/>
</dbReference>
<evidence type="ECO:0000256" key="4">
    <source>
        <dbReference type="ARBA" id="ARBA00022692"/>
    </source>
</evidence>
<comment type="subcellular location">
    <subcellularLocation>
        <location evidence="2">Endoplasmic reticulum-Golgi intermediate compartment membrane</location>
        <topology evidence="2">Multi-pass membrane protein</topology>
    </subcellularLocation>
    <subcellularLocation>
        <location evidence="1">Golgi apparatus</location>
        <location evidence="1">cis-Golgi network membrane</location>
        <topology evidence="1">Multi-pass membrane protein</topology>
    </subcellularLocation>
</comment>
<dbReference type="SMART" id="SM00034">
    <property type="entry name" value="CLECT"/>
    <property type="match status" value="1"/>
</dbReference>
<dbReference type="PROSITE" id="PS50041">
    <property type="entry name" value="C_TYPE_LECTIN_2"/>
    <property type="match status" value="1"/>
</dbReference>
<dbReference type="InterPro" id="IPR045888">
    <property type="entry name" value="Erv"/>
</dbReference>
<evidence type="ECO:0000313" key="11">
    <source>
        <dbReference type="EMBL" id="CAG5099934.1"/>
    </source>
</evidence>
<keyword evidence="4" id="KW-0812">Transmembrane</keyword>
<dbReference type="InterPro" id="IPR016186">
    <property type="entry name" value="C-type_lectin-like/link_sf"/>
</dbReference>
<dbReference type="SUPFAM" id="SSF56436">
    <property type="entry name" value="C-type lectin-like"/>
    <property type="match status" value="1"/>
</dbReference>
<dbReference type="InterPro" id="IPR016187">
    <property type="entry name" value="CTDL_fold"/>
</dbReference>
<evidence type="ECO:0000256" key="7">
    <source>
        <dbReference type="ARBA" id="ARBA00023136"/>
    </source>
</evidence>